<dbReference type="RefSeq" id="WP_188829065.1">
    <property type="nucleotide sequence ID" value="NZ_BMMW01000002.1"/>
</dbReference>
<evidence type="ECO:0000256" key="1">
    <source>
        <dbReference type="SAM" id="SignalP"/>
    </source>
</evidence>
<feature type="signal peptide" evidence="1">
    <location>
        <begin position="1"/>
        <end position="18"/>
    </location>
</feature>
<reference evidence="2" key="2">
    <citation type="submission" date="2020-09" db="EMBL/GenBank/DDBJ databases">
        <authorList>
            <person name="Sun Q."/>
            <person name="Zhou Y."/>
        </authorList>
    </citation>
    <scope>NUCLEOTIDE SEQUENCE</scope>
    <source>
        <strain evidence="2">CGMCC 4.7278</strain>
    </source>
</reference>
<dbReference type="AlphaFoldDB" id="A0A917QIH7"/>
<gene>
    <name evidence="2" type="ORF">GCM10011591_24960</name>
</gene>
<reference evidence="2" key="1">
    <citation type="journal article" date="2014" name="Int. J. Syst. Evol. Microbiol.">
        <title>Complete genome sequence of Corynebacterium casei LMG S-19264T (=DSM 44701T), isolated from a smear-ripened cheese.</title>
        <authorList>
            <consortium name="US DOE Joint Genome Institute (JGI-PGF)"/>
            <person name="Walter F."/>
            <person name="Albersmeier A."/>
            <person name="Kalinowski J."/>
            <person name="Ruckert C."/>
        </authorList>
    </citation>
    <scope>NUCLEOTIDE SEQUENCE</scope>
    <source>
        <strain evidence="2">CGMCC 4.7278</strain>
    </source>
</reference>
<keyword evidence="3" id="KW-1185">Reference proteome</keyword>
<comment type="caution">
    <text evidence="2">The sequence shown here is derived from an EMBL/GenBank/DDBJ whole genome shotgun (WGS) entry which is preliminary data.</text>
</comment>
<protein>
    <recommendedName>
        <fullName evidence="4">Lipoprotein</fullName>
    </recommendedName>
</protein>
<proteinExistence type="predicted"/>
<organism evidence="2 3">
    <name type="scientific">Nocardia camponoti</name>
    <dbReference type="NCBI Taxonomy" id="1616106"/>
    <lineage>
        <taxon>Bacteria</taxon>
        <taxon>Bacillati</taxon>
        <taxon>Actinomycetota</taxon>
        <taxon>Actinomycetes</taxon>
        <taxon>Mycobacteriales</taxon>
        <taxon>Nocardiaceae</taxon>
        <taxon>Nocardia</taxon>
    </lineage>
</organism>
<evidence type="ECO:0000313" key="2">
    <source>
        <dbReference type="EMBL" id="GGK52227.1"/>
    </source>
</evidence>
<dbReference type="Proteomes" id="UP000612956">
    <property type="component" value="Unassembled WGS sequence"/>
</dbReference>
<dbReference type="PROSITE" id="PS51257">
    <property type="entry name" value="PROKAR_LIPOPROTEIN"/>
    <property type="match status" value="1"/>
</dbReference>
<evidence type="ECO:0000313" key="3">
    <source>
        <dbReference type="Proteomes" id="UP000612956"/>
    </source>
</evidence>
<keyword evidence="1" id="KW-0732">Signal</keyword>
<feature type="chain" id="PRO_5039040829" description="Lipoprotein" evidence="1">
    <location>
        <begin position="19"/>
        <end position="96"/>
    </location>
</feature>
<accession>A0A917QIH7</accession>
<sequence length="96" mass="10289">MTVRWIAGGMLVATLAVAGCANPGADAPAPKPTTSSKAVPLRQTLAPDQQRFERIRGMLYTNNCTSNACVQTYFACMDGLLTGDPCDFYRAHPPPE</sequence>
<evidence type="ECO:0008006" key="4">
    <source>
        <dbReference type="Google" id="ProtNLM"/>
    </source>
</evidence>
<dbReference type="EMBL" id="BMMW01000002">
    <property type="protein sequence ID" value="GGK52227.1"/>
    <property type="molecule type" value="Genomic_DNA"/>
</dbReference>
<name>A0A917QIH7_9NOCA</name>